<dbReference type="STRING" id="305900.GV64_14620"/>
<feature type="domain" description="Tryptophan synthase beta chain-like PALP" evidence="14">
    <location>
        <begin position="9"/>
        <end position="301"/>
    </location>
</feature>
<dbReference type="InterPro" id="IPR036052">
    <property type="entry name" value="TrpB-like_PALP_sf"/>
</dbReference>
<evidence type="ECO:0000256" key="8">
    <source>
        <dbReference type="ARBA" id="ARBA00022898"/>
    </source>
</evidence>
<dbReference type="InterPro" id="IPR050214">
    <property type="entry name" value="Cys_Synth/Cystath_Beta-Synth"/>
</dbReference>
<comment type="catalytic activity">
    <reaction evidence="10 13">
        <text>O-acetyl-L-serine + hydrogen sulfide = L-cysteine + acetate</text>
        <dbReference type="Rhea" id="RHEA:14829"/>
        <dbReference type="ChEBI" id="CHEBI:29919"/>
        <dbReference type="ChEBI" id="CHEBI:30089"/>
        <dbReference type="ChEBI" id="CHEBI:35235"/>
        <dbReference type="ChEBI" id="CHEBI:58340"/>
        <dbReference type="EC" id="2.5.1.47"/>
    </reaction>
</comment>
<organism evidence="15 16">
    <name type="scientific">Endozoicomonas elysicola</name>
    <dbReference type="NCBI Taxonomy" id="305900"/>
    <lineage>
        <taxon>Bacteria</taxon>
        <taxon>Pseudomonadati</taxon>
        <taxon>Pseudomonadota</taxon>
        <taxon>Gammaproteobacteria</taxon>
        <taxon>Oceanospirillales</taxon>
        <taxon>Endozoicomonadaceae</taxon>
        <taxon>Endozoicomonas</taxon>
    </lineage>
</organism>
<dbReference type="AlphaFoldDB" id="A0A081KCC9"/>
<keyword evidence="16" id="KW-1185">Reference proteome</keyword>
<dbReference type="EC" id="2.5.1.47" evidence="4 13"/>
<dbReference type="InterPro" id="IPR001926">
    <property type="entry name" value="TrpB-like_PALP"/>
</dbReference>
<evidence type="ECO:0000313" key="16">
    <source>
        <dbReference type="Proteomes" id="UP000027997"/>
    </source>
</evidence>
<evidence type="ECO:0000256" key="3">
    <source>
        <dbReference type="ARBA" id="ARBA00007103"/>
    </source>
</evidence>
<evidence type="ECO:0000259" key="14">
    <source>
        <dbReference type="Pfam" id="PF00291"/>
    </source>
</evidence>
<dbReference type="SUPFAM" id="SSF53686">
    <property type="entry name" value="Tryptophan synthase beta subunit-like PLP-dependent enzymes"/>
    <property type="match status" value="1"/>
</dbReference>
<evidence type="ECO:0000256" key="13">
    <source>
        <dbReference type="RuleBase" id="RU003985"/>
    </source>
</evidence>
<comment type="pathway">
    <text evidence="2">Amino-acid biosynthesis; L-cysteine biosynthesis; L-cysteine from L-serine: step 2/2.</text>
</comment>
<sequence length="323" mass="34442">MTQVYQDNSQAIGNTPLVKLNRLAKGHEIYVKIESRNPANSVKCRIGASMIWDAERSGKLKPGMELVEPTSGNTGIALAFVAASRGIPLTLTMPASMSIERRKVMKSLGANIVLTEPAKGMPGAIAKAKELAEENSEKYLLLQQFENPANPRIHEETTGPEIWNALNGNIDIFVAGVGTGGTISGVSRYIKEIQGRKITSVAVEPSASPVISQTLAGIEVKPAPHKIQGIGAGFIPANLDLRLVDQVEQVSNEDAIEMAHRLMREEGVLAGISGGAAVSAALKVAEQPENRGKAIVVILPDSGERYLSTVLFEGVFSENESVQ</sequence>
<comment type="similarity">
    <text evidence="3 13">Belongs to the cysteine synthase/cystathionine beta-synthase family.</text>
</comment>
<proteinExistence type="inferred from homology"/>
<dbReference type="UniPathway" id="UPA00136">
    <property type="reaction ID" value="UER00200"/>
</dbReference>
<dbReference type="NCBIfam" id="TIGR01136">
    <property type="entry name" value="cysKM"/>
    <property type="match status" value="1"/>
</dbReference>
<gene>
    <name evidence="15" type="ORF">GV64_14620</name>
</gene>
<evidence type="ECO:0000256" key="7">
    <source>
        <dbReference type="ARBA" id="ARBA00022679"/>
    </source>
</evidence>
<dbReference type="EMBL" id="JOJP01000001">
    <property type="protein sequence ID" value="KEI71805.1"/>
    <property type="molecule type" value="Genomic_DNA"/>
</dbReference>
<comment type="cofactor">
    <cofactor evidence="1 11 13">
        <name>pyridoxal 5'-phosphate</name>
        <dbReference type="ChEBI" id="CHEBI:597326"/>
    </cofactor>
</comment>
<keyword evidence="9 13" id="KW-0198">Cysteine biosynthesis</keyword>
<keyword evidence="7 13" id="KW-0808">Transferase</keyword>
<evidence type="ECO:0000256" key="6">
    <source>
        <dbReference type="ARBA" id="ARBA00022605"/>
    </source>
</evidence>
<dbReference type="InterPro" id="IPR001216">
    <property type="entry name" value="P-phosphate_BS"/>
</dbReference>
<dbReference type="PROSITE" id="PS00901">
    <property type="entry name" value="CYS_SYNTHASE"/>
    <property type="match status" value="1"/>
</dbReference>
<evidence type="ECO:0000256" key="2">
    <source>
        <dbReference type="ARBA" id="ARBA00004962"/>
    </source>
</evidence>
<protein>
    <recommendedName>
        <fullName evidence="5 13">Cysteine synthase</fullName>
        <ecNumber evidence="4 13">2.5.1.47</ecNumber>
    </recommendedName>
</protein>
<dbReference type="RefSeq" id="WP_020583525.1">
    <property type="nucleotide sequence ID" value="NZ_JOJP01000001.1"/>
</dbReference>
<name>A0A081KCC9_9GAMM</name>
<evidence type="ECO:0000256" key="10">
    <source>
        <dbReference type="ARBA" id="ARBA00047931"/>
    </source>
</evidence>
<dbReference type="InterPro" id="IPR005856">
    <property type="entry name" value="Cys_synth"/>
</dbReference>
<dbReference type="NCBIfam" id="TIGR01139">
    <property type="entry name" value="cysK"/>
    <property type="match status" value="1"/>
</dbReference>
<dbReference type="eggNOG" id="COG0031">
    <property type="taxonomic scope" value="Bacteria"/>
</dbReference>
<dbReference type="GO" id="GO:0004124">
    <property type="term" value="F:cysteine synthase activity"/>
    <property type="evidence" value="ECO:0007669"/>
    <property type="project" value="UniProtKB-UniRule"/>
</dbReference>
<evidence type="ECO:0000256" key="9">
    <source>
        <dbReference type="ARBA" id="ARBA00023192"/>
    </source>
</evidence>
<dbReference type="Proteomes" id="UP000027997">
    <property type="component" value="Unassembled WGS sequence"/>
</dbReference>
<evidence type="ECO:0000256" key="12">
    <source>
        <dbReference type="PIRSR" id="PIRSR605856-51"/>
    </source>
</evidence>
<dbReference type="Pfam" id="PF00291">
    <property type="entry name" value="PALP"/>
    <property type="match status" value="1"/>
</dbReference>
<evidence type="ECO:0000256" key="1">
    <source>
        <dbReference type="ARBA" id="ARBA00001933"/>
    </source>
</evidence>
<evidence type="ECO:0000256" key="5">
    <source>
        <dbReference type="ARBA" id="ARBA00019371"/>
    </source>
</evidence>
<dbReference type="FunFam" id="3.40.50.1100:FF:000002">
    <property type="entry name" value="Cysteine synthase"/>
    <property type="match status" value="1"/>
</dbReference>
<keyword evidence="6 13" id="KW-0028">Amino-acid biosynthesis</keyword>
<dbReference type="GO" id="GO:0006535">
    <property type="term" value="P:cysteine biosynthetic process from serine"/>
    <property type="evidence" value="ECO:0007669"/>
    <property type="project" value="UniProtKB-UniRule"/>
</dbReference>
<feature type="binding site" evidence="11">
    <location>
        <begin position="178"/>
        <end position="182"/>
    </location>
    <ligand>
        <name>pyridoxal 5'-phosphate</name>
        <dbReference type="ChEBI" id="CHEBI:597326"/>
    </ligand>
</feature>
<comment type="caution">
    <text evidence="15">The sequence shown here is derived from an EMBL/GenBank/DDBJ whole genome shotgun (WGS) entry which is preliminary data.</text>
</comment>
<dbReference type="PANTHER" id="PTHR10314">
    <property type="entry name" value="CYSTATHIONINE BETA-SYNTHASE"/>
    <property type="match status" value="1"/>
</dbReference>
<dbReference type="FunFam" id="3.40.50.1100:FF:000118">
    <property type="entry name" value="Related to CYS4-cystathionine beta-synthase"/>
    <property type="match status" value="1"/>
</dbReference>
<dbReference type="Gene3D" id="3.40.50.1100">
    <property type="match status" value="2"/>
</dbReference>
<dbReference type="CDD" id="cd01561">
    <property type="entry name" value="CBS_like"/>
    <property type="match status" value="1"/>
</dbReference>
<reference evidence="15 16" key="1">
    <citation type="submission" date="2014-06" db="EMBL/GenBank/DDBJ databases">
        <title>Whole Genome Sequences of Three Symbiotic Endozoicomonas Bacteria.</title>
        <authorList>
            <person name="Neave M.J."/>
            <person name="Apprill A."/>
            <person name="Voolstra C.R."/>
        </authorList>
    </citation>
    <scope>NUCLEOTIDE SEQUENCE [LARGE SCALE GENOMIC DNA]</scope>
    <source>
        <strain evidence="15 16">DSM 22380</strain>
    </source>
</reference>
<feature type="modified residue" description="N6-(pyridoxal phosphate)lysine" evidence="12">
    <location>
        <position position="43"/>
    </location>
</feature>
<evidence type="ECO:0000256" key="11">
    <source>
        <dbReference type="PIRSR" id="PIRSR605856-50"/>
    </source>
</evidence>
<evidence type="ECO:0000313" key="15">
    <source>
        <dbReference type="EMBL" id="KEI71805.1"/>
    </source>
</evidence>
<feature type="binding site" evidence="11">
    <location>
        <position position="73"/>
    </location>
    <ligand>
        <name>pyridoxal 5'-phosphate</name>
        <dbReference type="ChEBI" id="CHEBI:597326"/>
    </ligand>
</feature>
<evidence type="ECO:0000256" key="4">
    <source>
        <dbReference type="ARBA" id="ARBA00012681"/>
    </source>
</evidence>
<accession>A0A081KCC9</accession>
<feature type="binding site" evidence="11">
    <location>
        <position position="273"/>
    </location>
    <ligand>
        <name>pyridoxal 5'-phosphate</name>
        <dbReference type="ChEBI" id="CHEBI:597326"/>
    </ligand>
</feature>
<keyword evidence="8 11" id="KW-0663">Pyridoxal phosphate</keyword>
<dbReference type="InterPro" id="IPR005859">
    <property type="entry name" value="CysK"/>
</dbReference>